<evidence type="ECO:0000313" key="2">
    <source>
        <dbReference type="EMBL" id="KJY59663.1"/>
    </source>
</evidence>
<comment type="caution">
    <text evidence="2">The sequence shown here is derived from an EMBL/GenBank/DDBJ whole genome shotgun (WGS) entry which is preliminary data.</text>
</comment>
<feature type="compositionally biased region" description="Basic and acidic residues" evidence="1">
    <location>
        <begin position="261"/>
        <end position="272"/>
    </location>
</feature>
<reference evidence="2 3" key="1">
    <citation type="submission" date="2015-01" db="EMBL/GenBank/DDBJ databases">
        <title>Comparative genomics of the lactic acid bacteria isolated from the honey bee gut.</title>
        <authorList>
            <person name="Ellegaard K.M."/>
            <person name="Tamarit D."/>
            <person name="Javelind E."/>
            <person name="Olofsson T."/>
            <person name="Andersson S.G."/>
            <person name="Vasquez A."/>
        </authorList>
    </citation>
    <scope>NUCLEOTIDE SEQUENCE [LARGE SCALE GENOMIC DNA]</scope>
    <source>
        <strain evidence="2 3">Hma11</strain>
        <plasmid evidence="2">pHma11p1</plasmid>
    </source>
</reference>
<dbReference type="EMBL" id="JXLG01000016">
    <property type="protein sequence ID" value="KJY59663.1"/>
    <property type="molecule type" value="Genomic_DNA"/>
</dbReference>
<organism evidence="2 3">
    <name type="scientific">Lactobacillus apis</name>
    <dbReference type="NCBI Taxonomy" id="303541"/>
    <lineage>
        <taxon>Bacteria</taxon>
        <taxon>Bacillati</taxon>
        <taxon>Bacillota</taxon>
        <taxon>Bacilli</taxon>
        <taxon>Lactobacillales</taxon>
        <taxon>Lactobacillaceae</taxon>
        <taxon>Lactobacillus</taxon>
    </lineage>
</organism>
<name>A0A0F4LMX4_9LACO</name>
<feature type="compositionally biased region" description="Polar residues" evidence="1">
    <location>
        <begin position="227"/>
        <end position="237"/>
    </location>
</feature>
<geneLocation type="plasmid" evidence="2">
    <name>pHma11p1</name>
</geneLocation>
<keyword evidence="2" id="KW-0614">Plasmid</keyword>
<sequence length="288" mass="32462">MNSFKVLAVNPDDKELMEFLAAKKQSTYEVDNGLFEKRYACYSNKGMAQTFVMGNLVDTPKPLVNPLDKKGDSIKKIQDTNYIEDNDYVYSASLCYETDVFYNNKAGSRHANTNYIQLLFASRGAKASISHYKKGDAIIVHAHLRSIREKNPVDPTKSYNVQMLVVDSFIATPGTHLRNEINQKFANADKKGKYKSIADVLRDKSLSKEDQDKLIAKLARAEYAPKASNSVADNSQPQQEAANYAYNEAPYQDAPLPPSDEEPKNEDYELKNDSGSLSHAFDKRYENE</sequence>
<evidence type="ECO:0000256" key="1">
    <source>
        <dbReference type="SAM" id="MobiDB-lite"/>
    </source>
</evidence>
<dbReference type="Proteomes" id="UP000033682">
    <property type="component" value="Unassembled WGS sequence"/>
</dbReference>
<evidence type="ECO:0000313" key="3">
    <source>
        <dbReference type="Proteomes" id="UP000033682"/>
    </source>
</evidence>
<protein>
    <submittedName>
        <fullName evidence="2">Uncharacterized protein</fullName>
    </submittedName>
</protein>
<dbReference type="PATRIC" id="fig|303541.3.peg.69"/>
<proteinExistence type="predicted"/>
<accession>A0A0F4LMX4</accession>
<dbReference type="AlphaFoldDB" id="A0A0F4LMX4"/>
<feature type="region of interest" description="Disordered" evidence="1">
    <location>
        <begin position="225"/>
        <end position="288"/>
    </location>
</feature>
<feature type="compositionally biased region" description="Low complexity" evidence="1">
    <location>
        <begin position="238"/>
        <end position="249"/>
    </location>
</feature>
<dbReference type="HOGENOM" id="CLU_084177_0_0_9"/>
<keyword evidence="3" id="KW-1185">Reference proteome</keyword>
<dbReference type="RefSeq" id="WP_046308322.1">
    <property type="nucleotide sequence ID" value="NZ_KQ034005.1"/>
</dbReference>
<gene>
    <name evidence="2" type="ORF">JF72_14960</name>
</gene>